<dbReference type="PANTHER" id="PTHR33619">
    <property type="entry name" value="POLYSACCHARIDE EXPORT PROTEIN GFCE-RELATED"/>
    <property type="match status" value="1"/>
</dbReference>
<evidence type="ECO:0000313" key="6">
    <source>
        <dbReference type="Proteomes" id="UP000238634"/>
    </source>
</evidence>
<feature type="domain" description="Polysaccharide export protein N-terminal" evidence="3">
    <location>
        <begin position="44"/>
        <end position="111"/>
    </location>
</feature>
<evidence type="ECO:0000259" key="3">
    <source>
        <dbReference type="Pfam" id="PF02563"/>
    </source>
</evidence>
<evidence type="ECO:0000256" key="2">
    <source>
        <dbReference type="SAM" id="SignalP"/>
    </source>
</evidence>
<accession>A0A2T1D542</accession>
<evidence type="ECO:0000313" key="5">
    <source>
        <dbReference type="EMBL" id="PSB15599.1"/>
    </source>
</evidence>
<feature type="signal peptide" evidence="2">
    <location>
        <begin position="1"/>
        <end position="29"/>
    </location>
</feature>
<dbReference type="RefSeq" id="WP_073075031.1">
    <property type="nucleotide sequence ID" value="NZ_MPPI01000056.1"/>
</dbReference>
<name>A0A2T1D542_9CYAN</name>
<dbReference type="GO" id="GO:0015159">
    <property type="term" value="F:polysaccharide transmembrane transporter activity"/>
    <property type="evidence" value="ECO:0007669"/>
    <property type="project" value="InterPro"/>
</dbReference>
<dbReference type="OrthoDB" id="9793939at2"/>
<reference evidence="5 6" key="1">
    <citation type="submission" date="2018-02" db="EMBL/GenBank/DDBJ databases">
        <authorList>
            <person name="Cohen D.B."/>
            <person name="Kent A.D."/>
        </authorList>
    </citation>
    <scope>NUCLEOTIDE SEQUENCE [LARGE SCALE GENOMIC DNA]</scope>
    <source>
        <strain evidence="5 6">ULC007</strain>
    </source>
</reference>
<keyword evidence="1 2" id="KW-0732">Signal</keyword>
<evidence type="ECO:0008006" key="7">
    <source>
        <dbReference type="Google" id="ProtNLM"/>
    </source>
</evidence>
<sequence>MKSAKLFCSTVLTLTCTLGLAGQLKPVLAQDSNPQVANQVADPLKPEDRIRLTVAGFPDLSGEQFIAADNTILLPLVGSLKIGGLTPAQATNQLTQALLPYVRRPQVGLAVVKRSPMLISITGEVVQPGPRLLSSTDVRSASSSTETETSTPITLSRALLIAGGIKPNADLRNIVIRRSVPVDLVHRKDLVSVNKAESNKTDLKVDLWQSVKSGDLAFDVRIYNGDEIIVPTAPSNSANQQMLLASTVAPTLVAVQVTGEVQNPKQIEIKPTAGVSEAVAAAGGFTRDASTDKISLIRTLPDGRVESRTYAFGKTSEPLMNGDLIVVNRSRKGALGTTFDFLGRLVSPVFPILRILTNVGL</sequence>
<reference evidence="5 6" key="2">
    <citation type="submission" date="2018-03" db="EMBL/GenBank/DDBJ databases">
        <title>The ancient ancestry and fast evolution of plastids.</title>
        <authorList>
            <person name="Moore K.R."/>
            <person name="Magnabosco C."/>
            <person name="Momper L."/>
            <person name="Gold D.A."/>
            <person name="Bosak T."/>
            <person name="Fournier G.P."/>
        </authorList>
    </citation>
    <scope>NUCLEOTIDE SEQUENCE [LARGE SCALE GENOMIC DNA]</scope>
    <source>
        <strain evidence="5 6">ULC007</strain>
    </source>
</reference>
<dbReference type="Proteomes" id="UP000238634">
    <property type="component" value="Unassembled WGS sequence"/>
</dbReference>
<evidence type="ECO:0000259" key="4">
    <source>
        <dbReference type="Pfam" id="PF10531"/>
    </source>
</evidence>
<feature type="chain" id="PRO_5015442573" description="Polysaccharide export protein" evidence="2">
    <location>
        <begin position="30"/>
        <end position="361"/>
    </location>
</feature>
<dbReference type="Pfam" id="PF10531">
    <property type="entry name" value="SLBB"/>
    <property type="match status" value="1"/>
</dbReference>
<organism evidence="5 6">
    <name type="scientific">Phormidesmis priestleyi ULC007</name>
    <dbReference type="NCBI Taxonomy" id="1920490"/>
    <lineage>
        <taxon>Bacteria</taxon>
        <taxon>Bacillati</taxon>
        <taxon>Cyanobacteriota</taxon>
        <taxon>Cyanophyceae</taxon>
        <taxon>Leptolyngbyales</taxon>
        <taxon>Leptolyngbyaceae</taxon>
        <taxon>Phormidesmis</taxon>
    </lineage>
</organism>
<dbReference type="EMBL" id="PVWG01000057">
    <property type="protein sequence ID" value="PSB15599.1"/>
    <property type="molecule type" value="Genomic_DNA"/>
</dbReference>
<evidence type="ECO:0000256" key="1">
    <source>
        <dbReference type="ARBA" id="ARBA00022729"/>
    </source>
</evidence>
<dbReference type="PANTHER" id="PTHR33619:SF3">
    <property type="entry name" value="POLYSACCHARIDE EXPORT PROTEIN GFCE-RELATED"/>
    <property type="match status" value="1"/>
</dbReference>
<gene>
    <name evidence="5" type="ORF">C7B65_24005</name>
</gene>
<protein>
    <recommendedName>
        <fullName evidence="7">Polysaccharide export protein</fullName>
    </recommendedName>
</protein>
<dbReference type="InterPro" id="IPR019554">
    <property type="entry name" value="Soluble_ligand-bd"/>
</dbReference>
<comment type="caution">
    <text evidence="5">The sequence shown here is derived from an EMBL/GenBank/DDBJ whole genome shotgun (WGS) entry which is preliminary data.</text>
</comment>
<proteinExistence type="predicted"/>
<dbReference type="AlphaFoldDB" id="A0A2T1D542"/>
<dbReference type="InterPro" id="IPR003715">
    <property type="entry name" value="Poly_export_N"/>
</dbReference>
<keyword evidence="6" id="KW-1185">Reference proteome</keyword>
<dbReference type="Gene3D" id="3.10.560.10">
    <property type="entry name" value="Outer membrane lipoprotein wza domain like"/>
    <property type="match status" value="2"/>
</dbReference>
<dbReference type="STRING" id="1920490.GCA_001895925_02879"/>
<dbReference type="Pfam" id="PF02563">
    <property type="entry name" value="Poly_export"/>
    <property type="match status" value="1"/>
</dbReference>
<feature type="domain" description="Soluble ligand binding" evidence="4">
    <location>
        <begin position="255"/>
        <end position="306"/>
    </location>
</feature>
<dbReference type="InterPro" id="IPR049712">
    <property type="entry name" value="Poly_export"/>
</dbReference>